<dbReference type="PRINTS" id="PR01434">
    <property type="entry name" value="NADHDHGNASE5"/>
</dbReference>
<sequence>MGNFYIVASSAIFMYVMCWVMVVLMLKFGSGSMVLMLEWEFSEKLIMESSFVLVLDFISCLFGMTVFFISGSVMLFSGFYMSHESFLSRFVLLVLLFVLSMIMLVLFPSFICLMVGWDGLGVVSFLLVIYYMDSDSLSAGMITAISNRIGDVFYILMIGVMCSILSFNYSVTYLWCFWLMGLLVVLGSFTKSAQIPFSAWLPEAMAAPTPVSTLVHSSTLVTAGVYVLIRFGALLSEFASYLVLFMSMMTVIMAGSGGLVEVDMKKVVALSTLSQVGMMMFAISMGAIMVSFFHLVVHAFFKALMFMCVGGVIFYSGGFQDARFLGGLWVNLPFTCGLLVLSNMSLMGFPFLSGFYSKELILAVYLTGESSLVGGFLVFLSLAFTMGYSIRMMFLMMTGVGSSGLKFYSGVNVYYLTSLIMMMNGAVCSGAVIQFMLKEMIFFEEMSVSVFYSGLVLVCFWCLNMFMISYLHFKSSLKMGVKSMLSAMWFLKELSGNIISSKFLTCLSKVVSFVEMGWIRSYVWGGGLKKMVFGMSNSVHKGNFNMIGLMLFFSLFIWVVIMIL</sequence>
<keyword evidence="4 8" id="KW-1133">Transmembrane helix</keyword>
<organism evidence="10">
    <name type="scientific">Antigona lamellaris</name>
    <dbReference type="NCBI Taxonomy" id="345433"/>
    <lineage>
        <taxon>Eukaryota</taxon>
        <taxon>Metazoa</taxon>
        <taxon>Spiralia</taxon>
        <taxon>Lophotrochozoa</taxon>
        <taxon>Mollusca</taxon>
        <taxon>Bivalvia</taxon>
        <taxon>Autobranchia</taxon>
        <taxon>Heteroconchia</taxon>
        <taxon>Euheterodonta</taxon>
        <taxon>Imparidentia</taxon>
        <taxon>Neoheterodontei</taxon>
        <taxon>Venerida</taxon>
        <taxon>Veneroidea</taxon>
        <taxon>Veneridae</taxon>
        <taxon>Antigona</taxon>
    </lineage>
</organism>
<feature type="domain" description="NADH:quinone oxidoreductase/Mrp antiporter transmembrane" evidence="9">
    <location>
        <begin position="110"/>
        <end position="376"/>
    </location>
</feature>
<name>A0A866UCP0_9BIVA</name>
<dbReference type="EC" id="7.1.1.2" evidence="2"/>
<feature type="transmembrane region" description="Helical" evidence="8">
    <location>
        <begin position="299"/>
        <end position="316"/>
    </location>
</feature>
<proteinExistence type="predicted"/>
<dbReference type="EMBL" id="MT254059">
    <property type="protein sequence ID" value="QOE56580.1"/>
    <property type="molecule type" value="Genomic_DNA"/>
</dbReference>
<protein>
    <recommendedName>
        <fullName evidence="2">NADH:ubiquinone reductase (H(+)-translocating)</fullName>
        <ecNumber evidence="2">7.1.1.2</ecNumber>
    </recommendedName>
    <alternativeName>
        <fullName evidence="6">NADH dehydrogenase subunit 5</fullName>
    </alternativeName>
</protein>
<keyword evidence="10" id="KW-0496">Mitochondrion</keyword>
<dbReference type="GO" id="GO:0016020">
    <property type="term" value="C:membrane"/>
    <property type="evidence" value="ECO:0007669"/>
    <property type="project" value="UniProtKB-SubCell"/>
</dbReference>
<feature type="transmembrane region" description="Helical" evidence="8">
    <location>
        <begin position="411"/>
        <end position="437"/>
    </location>
</feature>
<feature type="transmembrane region" description="Helical" evidence="8">
    <location>
        <begin position="177"/>
        <end position="201"/>
    </location>
</feature>
<evidence type="ECO:0000256" key="4">
    <source>
        <dbReference type="ARBA" id="ARBA00022989"/>
    </source>
</evidence>
<dbReference type="GO" id="GO:0003954">
    <property type="term" value="F:NADH dehydrogenase activity"/>
    <property type="evidence" value="ECO:0007669"/>
    <property type="project" value="TreeGrafter"/>
</dbReference>
<feature type="transmembrane region" description="Helical" evidence="8">
    <location>
        <begin position="372"/>
        <end position="390"/>
    </location>
</feature>
<feature type="transmembrane region" description="Helical" evidence="8">
    <location>
        <begin position="113"/>
        <end position="132"/>
    </location>
</feature>
<dbReference type="AlphaFoldDB" id="A0A866UCP0"/>
<feature type="transmembrane region" description="Helical" evidence="8">
    <location>
        <begin position="267"/>
        <end position="293"/>
    </location>
</feature>
<evidence type="ECO:0000313" key="10">
    <source>
        <dbReference type="EMBL" id="QOE56580.1"/>
    </source>
</evidence>
<gene>
    <name evidence="10" type="primary">nad5</name>
</gene>
<evidence type="ECO:0000256" key="5">
    <source>
        <dbReference type="ARBA" id="ARBA00023136"/>
    </source>
</evidence>
<dbReference type="Pfam" id="PF00361">
    <property type="entry name" value="Proton_antipo_M"/>
    <property type="match status" value="1"/>
</dbReference>
<dbReference type="GO" id="GO:0008137">
    <property type="term" value="F:NADH dehydrogenase (ubiquinone) activity"/>
    <property type="evidence" value="ECO:0007669"/>
    <property type="project" value="UniProtKB-EC"/>
</dbReference>
<reference evidence="10" key="1">
    <citation type="submission" date="2020-03" db="EMBL/GenBank/DDBJ databases">
        <title>the complete mitochondrial genome sequence of Antigona lamellaris.</title>
        <authorList>
            <person name="Zhong S."/>
        </authorList>
    </citation>
    <scope>NUCLEOTIDE SEQUENCE</scope>
</reference>
<dbReference type="InterPro" id="IPR001750">
    <property type="entry name" value="ND/Mrp_TM"/>
</dbReference>
<dbReference type="GO" id="GO:0042773">
    <property type="term" value="P:ATP synthesis coupled electron transport"/>
    <property type="evidence" value="ECO:0007669"/>
    <property type="project" value="InterPro"/>
</dbReference>
<feature type="transmembrane region" description="Helical" evidence="8">
    <location>
        <begin position="86"/>
        <end position="107"/>
    </location>
</feature>
<comment type="catalytic activity">
    <reaction evidence="7">
        <text>a ubiquinone + NADH + 5 H(+)(in) = a ubiquinol + NAD(+) + 4 H(+)(out)</text>
        <dbReference type="Rhea" id="RHEA:29091"/>
        <dbReference type="Rhea" id="RHEA-COMP:9565"/>
        <dbReference type="Rhea" id="RHEA-COMP:9566"/>
        <dbReference type="ChEBI" id="CHEBI:15378"/>
        <dbReference type="ChEBI" id="CHEBI:16389"/>
        <dbReference type="ChEBI" id="CHEBI:17976"/>
        <dbReference type="ChEBI" id="CHEBI:57540"/>
        <dbReference type="ChEBI" id="CHEBI:57945"/>
        <dbReference type="EC" id="7.1.1.2"/>
    </reaction>
</comment>
<feature type="transmembrane region" description="Helical" evidence="8">
    <location>
        <begin position="449"/>
        <end position="473"/>
    </location>
</feature>
<feature type="transmembrane region" description="Helical" evidence="8">
    <location>
        <begin position="12"/>
        <end position="30"/>
    </location>
</feature>
<keyword evidence="5 8" id="KW-0472">Membrane</keyword>
<evidence type="ECO:0000256" key="6">
    <source>
        <dbReference type="ARBA" id="ARBA00031027"/>
    </source>
</evidence>
<feature type="transmembrane region" description="Helical" evidence="8">
    <location>
        <begin position="50"/>
        <end position="74"/>
    </location>
</feature>
<feature type="transmembrane region" description="Helical" evidence="8">
    <location>
        <begin position="544"/>
        <end position="563"/>
    </location>
</feature>
<dbReference type="GO" id="GO:0015990">
    <property type="term" value="P:electron transport coupled proton transport"/>
    <property type="evidence" value="ECO:0007669"/>
    <property type="project" value="TreeGrafter"/>
</dbReference>
<feature type="transmembrane region" description="Helical" evidence="8">
    <location>
        <begin position="213"/>
        <end position="232"/>
    </location>
</feature>
<evidence type="ECO:0000256" key="1">
    <source>
        <dbReference type="ARBA" id="ARBA00004141"/>
    </source>
</evidence>
<accession>A0A866UCP0</accession>
<evidence type="ECO:0000259" key="9">
    <source>
        <dbReference type="Pfam" id="PF00361"/>
    </source>
</evidence>
<evidence type="ECO:0000256" key="8">
    <source>
        <dbReference type="SAM" id="Phobius"/>
    </source>
</evidence>
<comment type="subcellular location">
    <subcellularLocation>
        <location evidence="1">Membrane</location>
        <topology evidence="1">Multi-pass membrane protein</topology>
    </subcellularLocation>
</comment>
<feature type="transmembrane region" description="Helical" evidence="8">
    <location>
        <begin position="328"/>
        <end position="352"/>
    </location>
</feature>
<evidence type="ECO:0000256" key="2">
    <source>
        <dbReference type="ARBA" id="ARBA00012944"/>
    </source>
</evidence>
<dbReference type="PANTHER" id="PTHR42829">
    <property type="entry name" value="NADH-UBIQUINONE OXIDOREDUCTASE CHAIN 5"/>
    <property type="match status" value="1"/>
</dbReference>
<evidence type="ECO:0000256" key="7">
    <source>
        <dbReference type="ARBA" id="ARBA00049551"/>
    </source>
</evidence>
<feature type="transmembrane region" description="Helical" evidence="8">
    <location>
        <begin position="152"/>
        <end position="171"/>
    </location>
</feature>
<dbReference type="InterPro" id="IPR003945">
    <property type="entry name" value="NU5C-like"/>
</dbReference>
<feature type="transmembrane region" description="Helical" evidence="8">
    <location>
        <begin position="238"/>
        <end position="260"/>
    </location>
</feature>
<keyword evidence="3 8" id="KW-0812">Transmembrane</keyword>
<dbReference type="PANTHER" id="PTHR42829:SF2">
    <property type="entry name" value="NADH-UBIQUINONE OXIDOREDUCTASE CHAIN 5"/>
    <property type="match status" value="1"/>
</dbReference>
<evidence type="ECO:0000256" key="3">
    <source>
        <dbReference type="ARBA" id="ARBA00022692"/>
    </source>
</evidence>
<geneLocation type="mitochondrion" evidence="10"/>